<evidence type="ECO:0000313" key="3">
    <source>
        <dbReference type="WBParaSite" id="MhA1_Contig799.frz3.fgene1"/>
    </source>
</evidence>
<dbReference type="OMA" id="NIMIHEP"/>
<evidence type="ECO:0000259" key="1">
    <source>
        <dbReference type="Pfam" id="PF14214"/>
    </source>
</evidence>
<sequence length="318" mass="37232">MGNQKTICADAYRNVDSYLAKRSQETGKPLGRKVILPPTVTNSPRYVEKHIQDAMSLVRKFGKPDLFVTMTCNSQWDEILENLYKGQVPSDRPDLVDRVFFLKVKALLNEITKVKIFGRDLCWMYPIENQVISAEDVDKRGISARIPDIDKDIKLYDLVKKVYDSWTMWRFEPKLPVQGRETINSVSSVKYLHKYVHKLPDRASMNYEEKNDYDEKIYRRTKFVFRKGKWNERKTHFNTIGRMVKISPAETERYHLRLLLLNVRGAISYEDLRAVKNIDLDNIIRCATFAEACLARGLIRDDEEWKKALEEANSLEMP</sequence>
<proteinExistence type="predicted"/>
<accession>A0A1I8BYJ3</accession>
<dbReference type="AlphaFoldDB" id="A0A1I8BYJ3"/>
<dbReference type="InterPro" id="IPR025476">
    <property type="entry name" value="Helitron_helicase-like"/>
</dbReference>
<organism evidence="2 3">
    <name type="scientific">Meloidogyne hapla</name>
    <name type="common">Root-knot nematode worm</name>
    <dbReference type="NCBI Taxonomy" id="6305"/>
    <lineage>
        <taxon>Eukaryota</taxon>
        <taxon>Metazoa</taxon>
        <taxon>Ecdysozoa</taxon>
        <taxon>Nematoda</taxon>
        <taxon>Chromadorea</taxon>
        <taxon>Rhabditida</taxon>
        <taxon>Tylenchina</taxon>
        <taxon>Tylenchomorpha</taxon>
        <taxon>Tylenchoidea</taxon>
        <taxon>Meloidogynidae</taxon>
        <taxon>Meloidogyninae</taxon>
        <taxon>Meloidogyne</taxon>
    </lineage>
</organism>
<evidence type="ECO:0000313" key="2">
    <source>
        <dbReference type="Proteomes" id="UP000095281"/>
    </source>
</evidence>
<keyword evidence="2" id="KW-1185">Reference proteome</keyword>
<dbReference type="WBParaSite" id="MhA1_Contig799.frz3.fgene1">
    <property type="protein sequence ID" value="MhA1_Contig799.frz3.fgene1"/>
    <property type="gene ID" value="MhA1_Contig799.frz3.fgene1"/>
</dbReference>
<dbReference type="PANTHER" id="PTHR10492:SF57">
    <property type="entry name" value="ATP-DEPENDENT DNA HELICASE"/>
    <property type="match status" value="1"/>
</dbReference>
<feature type="domain" description="Helitron helicase-like" evidence="1">
    <location>
        <begin position="3"/>
        <end position="130"/>
    </location>
</feature>
<protein>
    <submittedName>
        <fullName evidence="3">Helitron_like_N domain-containing protein</fullName>
    </submittedName>
</protein>
<reference evidence="3" key="1">
    <citation type="submission" date="2016-11" db="UniProtKB">
        <authorList>
            <consortium name="WormBaseParasite"/>
        </authorList>
    </citation>
    <scope>IDENTIFICATION</scope>
</reference>
<dbReference type="Proteomes" id="UP000095281">
    <property type="component" value="Unplaced"/>
</dbReference>
<dbReference type="PANTHER" id="PTHR10492">
    <property type="match status" value="1"/>
</dbReference>
<dbReference type="Pfam" id="PF14214">
    <property type="entry name" value="Helitron_like_N"/>
    <property type="match status" value="1"/>
</dbReference>
<name>A0A1I8BYJ3_MELHA</name>